<dbReference type="eggNOG" id="COG3475">
    <property type="taxonomic scope" value="Bacteria"/>
</dbReference>
<feature type="domain" description="LicD/FKTN/FKRP nucleotidyltransferase" evidence="1">
    <location>
        <begin position="40"/>
        <end position="273"/>
    </location>
</feature>
<comment type="caution">
    <text evidence="2">The sequence shown here is derived from an EMBL/GenBank/DDBJ whole genome shotgun (WGS) entry which is preliminary data.</text>
</comment>
<evidence type="ECO:0000313" key="2">
    <source>
        <dbReference type="EMBL" id="KGM36336.1"/>
    </source>
</evidence>
<protein>
    <submittedName>
        <fullName evidence="2">Lipopolysaccharide cholinephosphotransferase LicD1</fullName>
        <ecNumber evidence="2">2.7.8.-</ecNumber>
    </submittedName>
</protein>
<dbReference type="EC" id="2.7.8.-" evidence="2"/>
<dbReference type="InterPro" id="IPR007074">
    <property type="entry name" value="LicD/FKTN/FKRP_NTP_transf"/>
</dbReference>
<dbReference type="InterPro" id="IPR052942">
    <property type="entry name" value="LPS_cholinephosphotransferase"/>
</dbReference>
<dbReference type="GO" id="GO:0009100">
    <property type="term" value="P:glycoprotein metabolic process"/>
    <property type="evidence" value="ECO:0007669"/>
    <property type="project" value="UniProtKB-ARBA"/>
</dbReference>
<dbReference type="PANTHER" id="PTHR43404">
    <property type="entry name" value="LIPOPOLYSACCHARIDE CHOLINEPHOSPHOTRANSFERASE LICD"/>
    <property type="match status" value="1"/>
</dbReference>
<reference evidence="2 3" key="1">
    <citation type="submission" date="2014-06" db="EMBL/GenBank/DDBJ databases">
        <authorList>
            <person name="Teng J.L."/>
            <person name="Huang Y."/>
            <person name="Tse H."/>
            <person name="Lau S.K."/>
            <person name="Woo P.C."/>
        </authorList>
    </citation>
    <scope>NUCLEOTIDE SEQUENCE [LARGE SCALE GENOMIC DNA]</scope>
    <source>
        <strain evidence="2 3">HKU4</strain>
    </source>
</reference>
<proteinExistence type="predicted"/>
<dbReference type="RefSeq" id="WP_037618244.1">
    <property type="nucleotide sequence ID" value="NZ_JPEN01000109.1"/>
</dbReference>
<dbReference type="GO" id="GO:0016740">
    <property type="term" value="F:transferase activity"/>
    <property type="evidence" value="ECO:0007669"/>
    <property type="project" value="UniProtKB-KW"/>
</dbReference>
<keyword evidence="2" id="KW-0808">Transferase</keyword>
<dbReference type="EMBL" id="JPEN01000109">
    <property type="protein sequence ID" value="KGM36336.1"/>
    <property type="molecule type" value="Genomic_DNA"/>
</dbReference>
<evidence type="ECO:0000259" key="1">
    <source>
        <dbReference type="Pfam" id="PF04991"/>
    </source>
</evidence>
<keyword evidence="3" id="KW-1185">Reference proteome</keyword>
<dbReference type="PANTHER" id="PTHR43404:SF2">
    <property type="entry name" value="LIPOPOLYSACCHARIDE CHOLINEPHOSPHOTRANSFERASE LICD"/>
    <property type="match status" value="1"/>
</dbReference>
<sequence>MTVKLKYDKSDIIFLNDEGLKKYQAELLKMISDIFKFFDKQGISYSLSGGSILGAIRHKGFIPWDDDVDINIPRESYDKLVSLLNTCKDFSNYYYLQSPNSHPELGLHVSQIRKKGTVARRKYDYAADECGISVDLYIVENVFDNPVKRFFQGYTSMFLTFALASVRETKNHALMKEMFRLEGRKLNYSAGKLMVGWFFGIIPIKKWLSWLDKCNSSCKDSNTKYVSIPTGRKHFRRETYLRENMNVYKKVPFETEMVNIPVWSEEYLEMFYGKDYMVVPSEDKREQHLFLELKYEGE</sequence>
<dbReference type="Proteomes" id="UP000030019">
    <property type="component" value="Unassembled WGS sequence"/>
</dbReference>
<gene>
    <name evidence="2" type="ORF">SSIN_1891</name>
</gene>
<dbReference type="PATRIC" id="fig|176090.4.peg.1837"/>
<evidence type="ECO:0000313" key="3">
    <source>
        <dbReference type="Proteomes" id="UP000030019"/>
    </source>
</evidence>
<accession>A0A0A0DCE8</accession>
<dbReference type="STRING" id="176090.SSIN_1891"/>
<dbReference type="AlphaFoldDB" id="A0A0A0DCE8"/>
<organism evidence="2 3">
    <name type="scientific">Streptococcus sinensis</name>
    <dbReference type="NCBI Taxonomy" id="176090"/>
    <lineage>
        <taxon>Bacteria</taxon>
        <taxon>Bacillati</taxon>
        <taxon>Bacillota</taxon>
        <taxon>Bacilli</taxon>
        <taxon>Lactobacillales</taxon>
        <taxon>Streptococcaceae</taxon>
        <taxon>Streptococcus</taxon>
    </lineage>
</organism>
<dbReference type="Pfam" id="PF04991">
    <property type="entry name" value="LicD"/>
    <property type="match status" value="1"/>
</dbReference>
<name>A0A0A0DCE8_9STRE</name>